<dbReference type="STRING" id="1399860.A0A2C5Y8I9"/>
<dbReference type="PANTHER" id="PTHR45624">
    <property type="entry name" value="MITOCHONDRIAL BASIC AMINO ACIDS TRANSPORTER-RELATED"/>
    <property type="match status" value="1"/>
</dbReference>
<dbReference type="SUPFAM" id="SSF103506">
    <property type="entry name" value="Mitochondrial carrier"/>
    <property type="match status" value="1"/>
</dbReference>
<evidence type="ECO:0000313" key="13">
    <source>
        <dbReference type="EMBL" id="PHH63274.1"/>
    </source>
</evidence>
<feature type="region of interest" description="Disordered" evidence="12">
    <location>
        <begin position="1"/>
        <end position="21"/>
    </location>
</feature>
<evidence type="ECO:0000256" key="2">
    <source>
        <dbReference type="ARBA" id="ARBA00006375"/>
    </source>
</evidence>
<keyword evidence="4 10" id="KW-0812">Transmembrane</keyword>
<evidence type="ECO:0000313" key="14">
    <source>
        <dbReference type="Proteomes" id="UP000226192"/>
    </source>
</evidence>
<reference evidence="13 14" key="1">
    <citation type="submission" date="2017-06" db="EMBL/GenBank/DDBJ databases">
        <title>Ant-infecting Ophiocordyceps genomes reveal a high diversity of potential behavioral manipulation genes and a possible major role for enterotoxins.</title>
        <authorList>
            <person name="De Bekker C."/>
            <person name="Evans H.C."/>
            <person name="Brachmann A."/>
            <person name="Hughes D.P."/>
        </authorList>
    </citation>
    <scope>NUCLEOTIDE SEQUENCE [LARGE SCALE GENOMIC DNA]</scope>
    <source>
        <strain evidence="13 14">Map64</strain>
    </source>
</reference>
<comment type="similarity">
    <text evidence="2 11">Belongs to the mitochondrial carrier (TC 2.A.29) family.</text>
</comment>
<keyword evidence="9 10" id="KW-0472">Membrane</keyword>
<dbReference type="PANTHER" id="PTHR45624:SF9">
    <property type="entry name" value="CARRIER PROTEIN, PUTATIVE (AFU_ORTHOLOGUE AFUA_4G06390)-RELATED"/>
    <property type="match status" value="1"/>
</dbReference>
<feature type="repeat" description="Solcar" evidence="10">
    <location>
        <begin position="36"/>
        <end position="119"/>
    </location>
</feature>
<dbReference type="InterPro" id="IPR023395">
    <property type="entry name" value="MCP_dom_sf"/>
</dbReference>
<sequence length="352" mass="39097">MPGAESGSNGRHQHVPGRTPTYMSTTQVRHWIDSKICLYRTEIAAGSSTVMSTLVCFPLDSIKTRMQTNTNYHGVIDCVKQTYRSEKLAGFFRGSAAPMASITVVRTVSFSVYQRARDFYAGCIKQRFGFDVQQHLDRPGKYPNLYTIACFGAAGASAGSAISVVACPFELSKLSAQVSDLLEERAGKCEKARAVAMSYRNKGTFRLMENIVRHRGFLGLYTGFRFHLLRDTLGTAIYFMVYESGKQLGTTLAGENPHSSKVSVVVAGGLCGMVSWALTYPIDSAKSIYQRNALLRSRGEKVQPPPKIDFFKRQMYRGLGVSMTRSCALNALFFPIFEFMKKRIVDERAPSL</sequence>
<keyword evidence="7" id="KW-1133">Transmembrane helix</keyword>
<dbReference type="Pfam" id="PF00153">
    <property type="entry name" value="Mito_carr"/>
    <property type="match status" value="3"/>
</dbReference>
<evidence type="ECO:0000256" key="5">
    <source>
        <dbReference type="ARBA" id="ARBA00022737"/>
    </source>
</evidence>
<keyword evidence="6" id="KW-0999">Mitochondrion inner membrane</keyword>
<comment type="subcellular location">
    <subcellularLocation>
        <location evidence="1">Mitochondrion membrane</location>
        <topology evidence="1">Multi-pass membrane protein</topology>
    </subcellularLocation>
</comment>
<evidence type="ECO:0000256" key="3">
    <source>
        <dbReference type="ARBA" id="ARBA00022448"/>
    </source>
</evidence>
<protein>
    <recommendedName>
        <fullName evidence="15">Mitochondrial carrier protein</fullName>
    </recommendedName>
</protein>
<evidence type="ECO:0000256" key="7">
    <source>
        <dbReference type="ARBA" id="ARBA00022989"/>
    </source>
</evidence>
<dbReference type="OrthoDB" id="2382881at2759"/>
<feature type="repeat" description="Solcar" evidence="10">
    <location>
        <begin position="146"/>
        <end position="248"/>
    </location>
</feature>
<evidence type="ECO:0000256" key="4">
    <source>
        <dbReference type="ARBA" id="ARBA00022692"/>
    </source>
</evidence>
<keyword evidence="8" id="KW-0496">Mitochondrion</keyword>
<dbReference type="Gene3D" id="1.50.40.10">
    <property type="entry name" value="Mitochondrial carrier domain"/>
    <property type="match status" value="1"/>
</dbReference>
<evidence type="ECO:0000256" key="12">
    <source>
        <dbReference type="SAM" id="MobiDB-lite"/>
    </source>
</evidence>
<evidence type="ECO:0000256" key="1">
    <source>
        <dbReference type="ARBA" id="ARBA00004225"/>
    </source>
</evidence>
<proteinExistence type="inferred from homology"/>
<name>A0A2C5Y8I9_9HYPO</name>
<keyword evidence="3 11" id="KW-0813">Transport</keyword>
<gene>
    <name evidence="13" type="ORF">CDD81_6131</name>
</gene>
<evidence type="ECO:0000256" key="9">
    <source>
        <dbReference type="ARBA" id="ARBA00023136"/>
    </source>
</evidence>
<comment type="caution">
    <text evidence="13">The sequence shown here is derived from an EMBL/GenBank/DDBJ whole genome shotgun (WGS) entry which is preliminary data.</text>
</comment>
<organism evidence="13 14">
    <name type="scientific">Ophiocordyceps australis</name>
    <dbReference type="NCBI Taxonomy" id="1399860"/>
    <lineage>
        <taxon>Eukaryota</taxon>
        <taxon>Fungi</taxon>
        <taxon>Dikarya</taxon>
        <taxon>Ascomycota</taxon>
        <taxon>Pezizomycotina</taxon>
        <taxon>Sordariomycetes</taxon>
        <taxon>Hypocreomycetidae</taxon>
        <taxon>Hypocreales</taxon>
        <taxon>Ophiocordycipitaceae</taxon>
        <taxon>Ophiocordyceps</taxon>
    </lineage>
</organism>
<dbReference type="EMBL" id="NJET01000053">
    <property type="protein sequence ID" value="PHH63274.1"/>
    <property type="molecule type" value="Genomic_DNA"/>
</dbReference>
<dbReference type="GO" id="GO:0022857">
    <property type="term" value="F:transmembrane transporter activity"/>
    <property type="evidence" value="ECO:0007669"/>
    <property type="project" value="TreeGrafter"/>
</dbReference>
<feature type="compositionally biased region" description="Polar residues" evidence="12">
    <location>
        <begin position="1"/>
        <end position="10"/>
    </location>
</feature>
<accession>A0A2C5Y8I9</accession>
<dbReference type="InterPro" id="IPR050567">
    <property type="entry name" value="Mitochondrial_Carrier"/>
</dbReference>
<dbReference type="AlphaFoldDB" id="A0A2C5Y8I9"/>
<evidence type="ECO:0000256" key="11">
    <source>
        <dbReference type="RuleBase" id="RU000488"/>
    </source>
</evidence>
<dbReference type="PROSITE" id="PS50920">
    <property type="entry name" value="SOLCAR"/>
    <property type="match status" value="2"/>
</dbReference>
<dbReference type="Proteomes" id="UP000226192">
    <property type="component" value="Unassembled WGS sequence"/>
</dbReference>
<keyword evidence="5" id="KW-0677">Repeat</keyword>
<evidence type="ECO:0000256" key="8">
    <source>
        <dbReference type="ARBA" id="ARBA00023128"/>
    </source>
</evidence>
<dbReference type="InterPro" id="IPR018108">
    <property type="entry name" value="MCP_transmembrane"/>
</dbReference>
<keyword evidence="14" id="KW-1185">Reference proteome</keyword>
<evidence type="ECO:0008006" key="15">
    <source>
        <dbReference type="Google" id="ProtNLM"/>
    </source>
</evidence>
<dbReference type="GO" id="GO:0031966">
    <property type="term" value="C:mitochondrial membrane"/>
    <property type="evidence" value="ECO:0007669"/>
    <property type="project" value="UniProtKB-SubCell"/>
</dbReference>
<evidence type="ECO:0000256" key="6">
    <source>
        <dbReference type="ARBA" id="ARBA00022792"/>
    </source>
</evidence>
<evidence type="ECO:0000256" key="10">
    <source>
        <dbReference type="PROSITE-ProRule" id="PRU00282"/>
    </source>
</evidence>